<dbReference type="RefSeq" id="WP_191256477.1">
    <property type="nucleotide sequence ID" value="NZ_BNAY01000005.1"/>
</dbReference>
<keyword evidence="2" id="KW-1185">Reference proteome</keyword>
<organism evidence="1 2">
    <name type="scientific">Amycolatopsis oliviviridis</name>
    <dbReference type="NCBI Taxonomy" id="1471590"/>
    <lineage>
        <taxon>Bacteria</taxon>
        <taxon>Bacillati</taxon>
        <taxon>Actinomycetota</taxon>
        <taxon>Actinomycetes</taxon>
        <taxon>Pseudonocardiales</taxon>
        <taxon>Pseudonocardiaceae</taxon>
        <taxon>Amycolatopsis</taxon>
    </lineage>
</organism>
<accession>A0ABQ3LPY9</accession>
<sequence length="146" mass="15400">MAGVDGLAARVHAASTAVARAIAALRRSRGLLIEALAEYRVALAGVRDLDTAAVPGAGEPSERIARLRARLPPPVKPASGQKTHGLWFARGRGEAESRHLVSGKKKSVDGDPAEATHAEVQTYLKEIGLKPLAIACSHAFFPRARP</sequence>
<name>A0ABQ3LPY9_9PSEU</name>
<evidence type="ECO:0000313" key="1">
    <source>
        <dbReference type="EMBL" id="GHH22916.1"/>
    </source>
</evidence>
<protein>
    <recommendedName>
        <fullName evidence="3">Transposase</fullName>
    </recommendedName>
</protein>
<evidence type="ECO:0008006" key="3">
    <source>
        <dbReference type="Google" id="ProtNLM"/>
    </source>
</evidence>
<evidence type="ECO:0000313" key="2">
    <source>
        <dbReference type="Proteomes" id="UP000635387"/>
    </source>
</evidence>
<dbReference type="EMBL" id="BNAY01000005">
    <property type="protein sequence ID" value="GHH22916.1"/>
    <property type="molecule type" value="Genomic_DNA"/>
</dbReference>
<proteinExistence type="predicted"/>
<reference evidence="2" key="1">
    <citation type="journal article" date="2019" name="Int. J. Syst. Evol. Microbiol.">
        <title>The Global Catalogue of Microorganisms (GCM) 10K type strain sequencing project: providing services to taxonomists for standard genome sequencing and annotation.</title>
        <authorList>
            <consortium name="The Broad Institute Genomics Platform"/>
            <consortium name="The Broad Institute Genome Sequencing Center for Infectious Disease"/>
            <person name="Wu L."/>
            <person name="Ma J."/>
        </authorList>
    </citation>
    <scope>NUCLEOTIDE SEQUENCE [LARGE SCALE GENOMIC DNA]</scope>
    <source>
        <strain evidence="2">CGMCC 4.7683</strain>
    </source>
</reference>
<gene>
    <name evidence="1" type="ORF">GCM10017790_45280</name>
</gene>
<dbReference type="Proteomes" id="UP000635387">
    <property type="component" value="Unassembled WGS sequence"/>
</dbReference>
<comment type="caution">
    <text evidence="1">The sequence shown here is derived from an EMBL/GenBank/DDBJ whole genome shotgun (WGS) entry which is preliminary data.</text>
</comment>